<evidence type="ECO:0000313" key="1">
    <source>
        <dbReference type="EMBL" id="OQQ89379.1"/>
    </source>
</evidence>
<accession>A0A1V9R8H3</accession>
<evidence type="ECO:0000313" key="2">
    <source>
        <dbReference type="Proteomes" id="UP000192575"/>
    </source>
</evidence>
<dbReference type="AlphaFoldDB" id="A0A1V9R8H3"/>
<sequence>MRLNESKKKPISVTAIHYNKNISLNKLLELLSTNKEEPVRYDKNNKNIYIKKKRGEISLKYGNWVIYEKNTDQCFWAIDNDIFLKTYTHVKGTVNTYRKNVYEVECIEFKSLADKDIVDVLEFLGYIAKETLEILQRDELIFSVRNQGYISILTLEGEERLYPSDILIKGIQGEYYPVKRENFDKVYEVIN</sequence>
<dbReference type="EMBL" id="NBEF01000033">
    <property type="protein sequence ID" value="OQQ89379.1"/>
    <property type="molecule type" value="Genomic_DNA"/>
</dbReference>
<proteinExistence type="predicted"/>
<gene>
    <name evidence="1" type="ORF">B6U56_09255</name>
</gene>
<reference evidence="1 2" key="1">
    <citation type="submission" date="2017-03" db="EMBL/GenBank/DDBJ databases">
        <title>Phylogenomics and comparative genomics of Lactobacillus salivarius, a mammalian gut commensal.</title>
        <authorList>
            <person name="Harris H.M."/>
        </authorList>
    </citation>
    <scope>NUCLEOTIDE SEQUENCE [LARGE SCALE GENOMIC DNA]</scope>
    <source>
        <strain evidence="1 2">JCM 1047</strain>
    </source>
</reference>
<dbReference type="Proteomes" id="UP000192575">
    <property type="component" value="Unassembled WGS sequence"/>
</dbReference>
<protein>
    <submittedName>
        <fullName evidence="1">Uncharacterized protein</fullName>
    </submittedName>
</protein>
<organism evidence="1 2">
    <name type="scientific">Ligilactobacillus salivarius</name>
    <dbReference type="NCBI Taxonomy" id="1624"/>
    <lineage>
        <taxon>Bacteria</taxon>
        <taxon>Bacillati</taxon>
        <taxon>Bacillota</taxon>
        <taxon>Bacilli</taxon>
        <taxon>Lactobacillales</taxon>
        <taxon>Lactobacillaceae</taxon>
        <taxon>Ligilactobacillus</taxon>
    </lineage>
</organism>
<comment type="caution">
    <text evidence="1">The sequence shown here is derived from an EMBL/GenBank/DDBJ whole genome shotgun (WGS) entry which is preliminary data.</text>
</comment>
<name>A0A1V9R8H3_9LACO</name>